<dbReference type="GO" id="GO:0032040">
    <property type="term" value="C:small-subunit processome"/>
    <property type="evidence" value="ECO:0007669"/>
    <property type="project" value="TreeGrafter"/>
</dbReference>
<dbReference type="VEuPathDB" id="MicrosporidiaDB:NAPIS_ORF00182"/>
<dbReference type="PANTHER" id="PTHR19858">
    <property type="entry name" value="WD40 REPEAT PROTEIN"/>
    <property type="match status" value="1"/>
</dbReference>
<dbReference type="Proteomes" id="UP000053780">
    <property type="component" value="Unassembled WGS sequence"/>
</dbReference>
<dbReference type="GO" id="GO:0000462">
    <property type="term" value="P:maturation of SSU-rRNA from tricistronic rRNA transcript (SSU-rRNA, 5.8S rRNA, LSU-rRNA)"/>
    <property type="evidence" value="ECO:0007669"/>
    <property type="project" value="TreeGrafter"/>
</dbReference>
<dbReference type="InterPro" id="IPR027145">
    <property type="entry name" value="PWP2"/>
</dbReference>
<dbReference type="GO" id="GO:0000028">
    <property type="term" value="P:ribosomal small subunit assembly"/>
    <property type="evidence" value="ECO:0007669"/>
    <property type="project" value="TreeGrafter"/>
</dbReference>
<reference evidence="1 2" key="1">
    <citation type="journal article" date="2013" name="BMC Genomics">
        <title>Genome sequencing and comparative genomics of honey bee microsporidia, Nosema apis reveal novel insights into host-parasite interactions.</title>
        <authorList>
            <person name="Chen Yp."/>
            <person name="Pettis J.S."/>
            <person name="Zhao Y."/>
            <person name="Liu X."/>
            <person name="Tallon L.J."/>
            <person name="Sadzewicz L.D."/>
            <person name="Li R."/>
            <person name="Zheng H."/>
            <person name="Huang S."/>
            <person name="Zhang X."/>
            <person name="Hamilton M.C."/>
            <person name="Pernal S.F."/>
            <person name="Melathopoulos A.P."/>
            <person name="Yan X."/>
            <person name="Evans J.D."/>
        </authorList>
    </citation>
    <scope>NUCLEOTIDE SEQUENCE [LARGE SCALE GENOMIC DNA]</scope>
    <source>
        <strain evidence="1 2">BRL 01</strain>
    </source>
</reference>
<dbReference type="InterPro" id="IPR015943">
    <property type="entry name" value="WD40/YVTN_repeat-like_dom_sf"/>
</dbReference>
<evidence type="ECO:0000313" key="2">
    <source>
        <dbReference type="Proteomes" id="UP000053780"/>
    </source>
</evidence>
<accession>T0LD89</accession>
<evidence type="ECO:0000313" key="1">
    <source>
        <dbReference type="EMBL" id="EQB62244.1"/>
    </source>
</evidence>
<sequence length="339" mass="39829">MFDIKNEVCFRSFNISVKISATDICNDGMMIFIADADTYKIRIIDLQRSREIDSLVGHMAPVKCIKYDNGFLFSLSLDNELKRWNIFKPECISINLEKTGIYFVLRYNLIYILLMNEILIYNKDLEYTNSVLHKTQSDFLDVSYDGKLIFLGGETNKIYIFDCESVLLQTLKTSRNLKEKHKVLSILHSNNKDMVYILTTEGVFIHKFEVTKYLPISLDIETTTEAVKTYLKEKNYLNAIIAILKMRDINLFASFLKIVPEENIEALVRYIPENMSDILRLYLVNNMNEGYYVFKWMRYMILYHGKGQYDKNICLKNGEKSYQTTLENLYMLENLLDLE</sequence>
<dbReference type="OrthoDB" id="3142434at2759"/>
<name>T0LD89_9MICR</name>
<dbReference type="PANTHER" id="PTHR19858:SF0">
    <property type="entry name" value="PERIODIC TRYPTOPHAN PROTEIN 2 HOMOLOG"/>
    <property type="match status" value="1"/>
</dbReference>
<organism evidence="1 2">
    <name type="scientific">Vairimorpha apis BRL 01</name>
    <dbReference type="NCBI Taxonomy" id="1037528"/>
    <lineage>
        <taxon>Eukaryota</taxon>
        <taxon>Fungi</taxon>
        <taxon>Fungi incertae sedis</taxon>
        <taxon>Microsporidia</taxon>
        <taxon>Nosematidae</taxon>
        <taxon>Vairimorpha</taxon>
    </lineage>
</organism>
<dbReference type="InterPro" id="IPR036322">
    <property type="entry name" value="WD40_repeat_dom_sf"/>
</dbReference>
<dbReference type="Gene3D" id="2.130.10.10">
    <property type="entry name" value="YVTN repeat-like/Quinoprotein amine dehydrogenase"/>
    <property type="match status" value="1"/>
</dbReference>
<dbReference type="GO" id="GO:0034388">
    <property type="term" value="C:Pwp2p-containing subcomplex of 90S preribosome"/>
    <property type="evidence" value="ECO:0007669"/>
    <property type="project" value="TreeGrafter"/>
</dbReference>
<keyword evidence="2" id="KW-1185">Reference proteome</keyword>
<dbReference type="EMBL" id="KE646945">
    <property type="protein sequence ID" value="EQB62244.1"/>
    <property type="molecule type" value="Genomic_DNA"/>
</dbReference>
<dbReference type="HOGENOM" id="CLU_819136_0_0_1"/>
<gene>
    <name evidence="1" type="ORF">NAPIS_ORF00182</name>
</gene>
<dbReference type="AlphaFoldDB" id="T0LD89"/>
<protein>
    <submittedName>
        <fullName evidence="1">Wd-repeat protein similar to periodic tryptophan protein 2</fullName>
    </submittedName>
</protein>
<dbReference type="SUPFAM" id="SSF50978">
    <property type="entry name" value="WD40 repeat-like"/>
    <property type="match status" value="1"/>
</dbReference>
<proteinExistence type="predicted"/>